<evidence type="ECO:0000256" key="1">
    <source>
        <dbReference type="ARBA" id="ARBA00004571"/>
    </source>
</evidence>
<feature type="domain" description="TonB-dependent receptor-like beta-barrel" evidence="11">
    <location>
        <begin position="162"/>
        <end position="587"/>
    </location>
</feature>
<dbReference type="InterPro" id="IPR000531">
    <property type="entry name" value="Beta-barrel_TonB"/>
</dbReference>
<dbReference type="PANTHER" id="PTHR30069">
    <property type="entry name" value="TONB-DEPENDENT OUTER MEMBRANE RECEPTOR"/>
    <property type="match status" value="1"/>
</dbReference>
<keyword evidence="7 10" id="KW-0472">Membrane</keyword>
<comment type="subcellular location">
    <subcellularLocation>
        <location evidence="1">Cell outer membrane</location>
        <topology evidence="1">Multi-pass membrane protein</topology>
    </subcellularLocation>
</comment>
<dbReference type="EMBL" id="JAIRBC010000023">
    <property type="protein sequence ID" value="MCG2462035.1"/>
    <property type="molecule type" value="Genomic_DNA"/>
</dbReference>
<organism evidence="13 14">
    <name type="scientific">Cerina litoralis</name>
    <dbReference type="NCBI Taxonomy" id="2874477"/>
    <lineage>
        <taxon>Bacteria</taxon>
        <taxon>Pseudomonadati</taxon>
        <taxon>Bacteroidota</taxon>
        <taxon>Flavobacteriia</taxon>
        <taxon>Flavobacteriales</taxon>
        <taxon>Flavobacteriaceae</taxon>
        <taxon>Cerina</taxon>
    </lineage>
</organism>
<reference evidence="13" key="1">
    <citation type="submission" date="2023-02" db="EMBL/GenBank/DDBJ databases">
        <title>Genome of Flavobacteriaceae gen. nov. sp. strain F89.</title>
        <authorList>
            <person name="Wang Y."/>
        </authorList>
    </citation>
    <scope>NUCLEOTIDE SEQUENCE</scope>
    <source>
        <strain evidence="13">F89</strain>
    </source>
</reference>
<keyword evidence="4" id="KW-0812">Transmembrane</keyword>
<dbReference type="Pfam" id="PF00593">
    <property type="entry name" value="TonB_dep_Rec_b-barrel"/>
    <property type="match status" value="1"/>
</dbReference>
<keyword evidence="2" id="KW-0813">Transport</keyword>
<accession>A0AAE3EVY6</accession>
<evidence type="ECO:0000259" key="11">
    <source>
        <dbReference type="Pfam" id="PF00593"/>
    </source>
</evidence>
<keyword evidence="14" id="KW-1185">Reference proteome</keyword>
<keyword evidence="5" id="KW-0732">Signal</keyword>
<dbReference type="InterPro" id="IPR012910">
    <property type="entry name" value="Plug_dom"/>
</dbReference>
<comment type="caution">
    <text evidence="13">The sequence shown here is derived from an EMBL/GenBank/DDBJ whole genome shotgun (WGS) entry which is preliminary data.</text>
</comment>
<protein>
    <submittedName>
        <fullName evidence="13">TonB-dependent receptor</fullName>
    </submittedName>
</protein>
<evidence type="ECO:0000256" key="3">
    <source>
        <dbReference type="ARBA" id="ARBA00022452"/>
    </source>
</evidence>
<evidence type="ECO:0000256" key="7">
    <source>
        <dbReference type="ARBA" id="ARBA00023136"/>
    </source>
</evidence>
<dbReference type="Pfam" id="PF07715">
    <property type="entry name" value="Plug"/>
    <property type="match status" value="1"/>
</dbReference>
<dbReference type="InterPro" id="IPR036942">
    <property type="entry name" value="Beta-barrel_TonB_sf"/>
</dbReference>
<keyword evidence="9" id="KW-0998">Cell outer membrane</keyword>
<keyword evidence="8 13" id="KW-0675">Receptor</keyword>
<dbReference type="Gene3D" id="2.40.170.20">
    <property type="entry name" value="TonB-dependent receptor, beta-barrel domain"/>
    <property type="match status" value="1"/>
</dbReference>
<dbReference type="InterPro" id="IPR039426">
    <property type="entry name" value="TonB-dep_rcpt-like"/>
</dbReference>
<keyword evidence="3" id="KW-1134">Transmembrane beta strand</keyword>
<evidence type="ECO:0000256" key="8">
    <source>
        <dbReference type="ARBA" id="ARBA00023170"/>
    </source>
</evidence>
<dbReference type="RefSeq" id="WP_317903176.1">
    <property type="nucleotide sequence ID" value="NZ_JAIRBC010000023.1"/>
</dbReference>
<name>A0AAE3EVY6_9FLAO</name>
<dbReference type="PANTHER" id="PTHR30069:SF29">
    <property type="entry name" value="HEMOGLOBIN AND HEMOGLOBIN-HAPTOGLOBIN-BINDING PROTEIN 1-RELATED"/>
    <property type="match status" value="1"/>
</dbReference>
<dbReference type="InterPro" id="IPR037066">
    <property type="entry name" value="Plug_dom_sf"/>
</dbReference>
<evidence type="ECO:0000256" key="2">
    <source>
        <dbReference type="ARBA" id="ARBA00022448"/>
    </source>
</evidence>
<evidence type="ECO:0000259" key="12">
    <source>
        <dbReference type="Pfam" id="PF07715"/>
    </source>
</evidence>
<dbReference type="Proteomes" id="UP001200642">
    <property type="component" value="Unassembled WGS sequence"/>
</dbReference>
<gene>
    <name evidence="13" type="ORF">K8352_14845</name>
</gene>
<dbReference type="Gene3D" id="2.170.130.10">
    <property type="entry name" value="TonB-dependent receptor, plug domain"/>
    <property type="match status" value="1"/>
</dbReference>
<evidence type="ECO:0000256" key="9">
    <source>
        <dbReference type="ARBA" id="ARBA00023237"/>
    </source>
</evidence>
<feature type="domain" description="TonB-dependent receptor plug" evidence="12">
    <location>
        <begin position="58"/>
        <end position="144"/>
    </location>
</feature>
<dbReference type="SUPFAM" id="SSF56935">
    <property type="entry name" value="Porins"/>
    <property type="match status" value="1"/>
</dbReference>
<dbReference type="AlphaFoldDB" id="A0AAE3EVY6"/>
<dbReference type="GO" id="GO:0009279">
    <property type="term" value="C:cell outer membrane"/>
    <property type="evidence" value="ECO:0007669"/>
    <property type="project" value="UniProtKB-SubCell"/>
</dbReference>
<keyword evidence="6 10" id="KW-0798">TonB box</keyword>
<evidence type="ECO:0000256" key="6">
    <source>
        <dbReference type="ARBA" id="ARBA00023077"/>
    </source>
</evidence>
<sequence>MLTDNSLFLFLVLLLGPRLYAQTDSIIALDEVLLSDARLGQFSSGIKIETLNDSVVHNNSSTLTDLLQYNSSIYIKENGYGMVSSVSFRGTNAQQTAVIWNGININSQFNGQTDFNTISTPNYDNISVRSGGGSVQYGSGAVGGSVHLNNTLLFQNHFDNRLRLDYGSFNTAHVNYGTSFGNEKLALNLNFDYRKSDNDYKYLGTDRRNENGAFENFNLGLDVGYFLSESNLMKFYQNTFVGDRDFSGTLTAPSNDNYKDLTSRSLLEWSNFNDKKVARLKFAHLYERYRYYANKNTDNYDFGESNNFIINYDYKYRLGKITVNGILDFNTVKAKGSSINTSNRNVLAGIFLMSHRVTDKIKYDISIRKELNSDYNTPLVYAVNGKYDITDGYTVNLNTSKNFRVPTFNDLYWVGAGAAGNEEVVPEASYQVELGQNLGFKSYKFNITGYAIWSDDLIQWQPDVSGIWTPVNINRTRQYGLELQADVDKQFGSHQLLWKNSYTYTRSIDLKTDYDLIYVPEHKFNSNLAYEYKKWGGTYQFLYNGPVYITTDNTEILSGYTVSNIGLFRNLHVNRIDFHVAFNVNNLFNANYQSVAYRPMPNRNFQIGVTTKF</sequence>
<proteinExistence type="inferred from homology"/>
<dbReference type="GO" id="GO:0015344">
    <property type="term" value="F:siderophore uptake transmembrane transporter activity"/>
    <property type="evidence" value="ECO:0007669"/>
    <property type="project" value="TreeGrafter"/>
</dbReference>
<comment type="similarity">
    <text evidence="10">Belongs to the TonB-dependent receptor family.</text>
</comment>
<evidence type="ECO:0000256" key="5">
    <source>
        <dbReference type="ARBA" id="ARBA00022729"/>
    </source>
</evidence>
<evidence type="ECO:0000313" key="13">
    <source>
        <dbReference type="EMBL" id="MCG2462035.1"/>
    </source>
</evidence>
<evidence type="ECO:0000313" key="14">
    <source>
        <dbReference type="Proteomes" id="UP001200642"/>
    </source>
</evidence>
<dbReference type="GO" id="GO:0044718">
    <property type="term" value="P:siderophore transmembrane transport"/>
    <property type="evidence" value="ECO:0007669"/>
    <property type="project" value="TreeGrafter"/>
</dbReference>
<evidence type="ECO:0000256" key="4">
    <source>
        <dbReference type="ARBA" id="ARBA00022692"/>
    </source>
</evidence>
<evidence type="ECO:0000256" key="10">
    <source>
        <dbReference type="RuleBase" id="RU003357"/>
    </source>
</evidence>